<dbReference type="Pfam" id="PF00076">
    <property type="entry name" value="RRM_1"/>
    <property type="match status" value="1"/>
</dbReference>
<feature type="compositionally biased region" description="Acidic residues" evidence="10">
    <location>
        <begin position="186"/>
        <end position="230"/>
    </location>
</feature>
<evidence type="ECO:0000256" key="2">
    <source>
        <dbReference type="ARBA" id="ARBA00004604"/>
    </source>
</evidence>
<name>A0A0D1XY63_9PEZI</name>
<dbReference type="SUPFAM" id="SSF54928">
    <property type="entry name" value="RNA-binding domain, RBD"/>
    <property type="match status" value="2"/>
</dbReference>
<dbReference type="GO" id="GO:0005730">
    <property type="term" value="C:nucleolus"/>
    <property type="evidence" value="ECO:0007669"/>
    <property type="project" value="UniProtKB-SubCell"/>
</dbReference>
<dbReference type="HOGENOM" id="CLU_006468_2_0_1"/>
<dbReference type="PANTHER" id="PTHR23236">
    <property type="entry name" value="EUKARYOTIC TRANSLATION INITIATION FACTOR 4B/4H"/>
    <property type="match status" value="1"/>
</dbReference>
<dbReference type="GeneID" id="27309658"/>
<keyword evidence="5" id="KW-0690">Ribosome biogenesis</keyword>
<keyword evidence="8" id="KW-0539">Nucleus</keyword>
<comment type="subcellular location">
    <subcellularLocation>
        <location evidence="2">Nucleus</location>
        <location evidence="2">Nucleolus</location>
    </subcellularLocation>
</comment>
<dbReference type="SMART" id="SM00360">
    <property type="entry name" value="RRM"/>
    <property type="match status" value="2"/>
</dbReference>
<feature type="compositionally biased region" description="Basic residues" evidence="10">
    <location>
        <begin position="562"/>
        <end position="581"/>
    </location>
</feature>
<dbReference type="EMBL" id="KN847532">
    <property type="protein sequence ID" value="KIW07756.1"/>
    <property type="molecule type" value="Genomic_DNA"/>
</dbReference>
<dbReference type="CDD" id="cd12670">
    <property type="entry name" value="RRM2_Nop12p_like"/>
    <property type="match status" value="1"/>
</dbReference>
<evidence type="ECO:0000256" key="9">
    <source>
        <dbReference type="PROSITE-ProRule" id="PRU00176"/>
    </source>
</evidence>
<dbReference type="InterPro" id="IPR000504">
    <property type="entry name" value="RRM_dom"/>
</dbReference>
<dbReference type="OrthoDB" id="442677at2759"/>
<evidence type="ECO:0000256" key="4">
    <source>
        <dbReference type="ARBA" id="ARBA00015520"/>
    </source>
</evidence>
<keyword evidence="13" id="KW-1185">Reference proteome</keyword>
<evidence type="ECO:0000256" key="5">
    <source>
        <dbReference type="ARBA" id="ARBA00022517"/>
    </source>
</evidence>
<organism evidence="12 13">
    <name type="scientific">Verruconis gallopava</name>
    <dbReference type="NCBI Taxonomy" id="253628"/>
    <lineage>
        <taxon>Eukaryota</taxon>
        <taxon>Fungi</taxon>
        <taxon>Dikarya</taxon>
        <taxon>Ascomycota</taxon>
        <taxon>Pezizomycotina</taxon>
        <taxon>Dothideomycetes</taxon>
        <taxon>Pleosporomycetidae</taxon>
        <taxon>Venturiales</taxon>
        <taxon>Sympoventuriaceae</taxon>
        <taxon>Verruconis</taxon>
    </lineage>
</organism>
<dbReference type="Gene3D" id="3.30.70.330">
    <property type="match status" value="2"/>
</dbReference>
<evidence type="ECO:0000256" key="7">
    <source>
        <dbReference type="ARBA" id="ARBA00022884"/>
    </source>
</evidence>
<dbReference type="InterPro" id="IPR012677">
    <property type="entry name" value="Nucleotide-bd_a/b_plait_sf"/>
</dbReference>
<comment type="similarity">
    <text evidence="3">Belongs to the RRM RBM34 family.</text>
</comment>
<feature type="region of interest" description="Disordered" evidence="10">
    <location>
        <begin position="560"/>
        <end position="592"/>
    </location>
</feature>
<protein>
    <recommendedName>
        <fullName evidence="4">Nucleolar protein 12</fullName>
    </recommendedName>
</protein>
<feature type="domain" description="RRM" evidence="11">
    <location>
        <begin position="370"/>
        <end position="477"/>
    </location>
</feature>
<feature type="region of interest" description="Disordered" evidence="10">
    <location>
        <begin position="390"/>
        <end position="410"/>
    </location>
</feature>
<reference evidence="12 13" key="1">
    <citation type="submission" date="2015-01" db="EMBL/GenBank/DDBJ databases">
        <title>The Genome Sequence of Ochroconis gallopava CBS43764.</title>
        <authorList>
            <consortium name="The Broad Institute Genomics Platform"/>
            <person name="Cuomo C."/>
            <person name="de Hoog S."/>
            <person name="Gorbushina A."/>
            <person name="Stielow B."/>
            <person name="Teixiera M."/>
            <person name="Abouelleil A."/>
            <person name="Chapman S.B."/>
            <person name="Priest M."/>
            <person name="Young S.K."/>
            <person name="Wortman J."/>
            <person name="Nusbaum C."/>
            <person name="Birren B."/>
        </authorList>
    </citation>
    <scope>NUCLEOTIDE SEQUENCE [LARGE SCALE GENOMIC DNA]</scope>
    <source>
        <strain evidence="12 13">CBS 43764</strain>
    </source>
</reference>
<dbReference type="PROSITE" id="PS50102">
    <property type="entry name" value="RRM"/>
    <property type="match status" value="1"/>
</dbReference>
<dbReference type="InterPro" id="IPR035979">
    <property type="entry name" value="RBD_domain_sf"/>
</dbReference>
<gene>
    <name evidence="12" type="ORF">PV09_01685</name>
</gene>
<keyword evidence="6" id="KW-0698">rRNA processing</keyword>
<evidence type="ECO:0000256" key="10">
    <source>
        <dbReference type="SAM" id="MobiDB-lite"/>
    </source>
</evidence>
<evidence type="ECO:0000256" key="8">
    <source>
        <dbReference type="ARBA" id="ARBA00023242"/>
    </source>
</evidence>
<evidence type="ECO:0000256" key="3">
    <source>
        <dbReference type="ARBA" id="ARBA00007077"/>
    </source>
</evidence>
<dbReference type="VEuPathDB" id="FungiDB:PV09_01685"/>
<feature type="compositionally biased region" description="Basic and acidic residues" evidence="10">
    <location>
        <begin position="7"/>
        <end position="21"/>
    </location>
</feature>
<dbReference type="PANTHER" id="PTHR23236:SF25">
    <property type="entry name" value="RNA-BINDING PROTEIN 34"/>
    <property type="match status" value="1"/>
</dbReference>
<evidence type="ECO:0000256" key="1">
    <source>
        <dbReference type="ARBA" id="ARBA00002475"/>
    </source>
</evidence>
<feature type="compositionally biased region" description="Basic and acidic residues" evidence="10">
    <location>
        <begin position="147"/>
        <end position="177"/>
    </location>
</feature>
<proteinExistence type="inferred from homology"/>
<accession>A0A0D1XY63</accession>
<sequence length="592" mass="64932">MAKKTKAKPEESAEAPGKSRESLFSSTKNVDPALASLFARSTPWPPSNASKAKVNGKQGPLKLNAKHTPGQNQTDEEGSSGKSEASVEDESDESRSSSSITSSSEEDVDSESYSNREEAGSDGKPSVNQQTKTTLDETKSSRRKRKREDEDLESKYMQRLAQEEAREKHKHEAERLLKRQKASETTGDDEAQDAGDDDDDAQDDSEDDDDANMLDAREDEEQEDGDDDENYQIPQHETLAKSPAAEIEKAKRTIFLGNVSTDAVMSKRAKKALLQHMSSFLSALPKEDSTAHKIESIRFRSTAYTNMLPKKASYVTQDLMDSTTRTTNAYIVYTTKAAAREALKLNGSIVLGRHLRVDSVAHPAKIEPRRCVFIGNLGFVDDDSAIQAAEAEGSGGKKRKPRKKQPSDIEEGLWREFGKCGTVENVRVVRDSRTRVGKGFAYVQFADENAVEAALLYDGKKFPPMLPRKLRVSRAKAMKRNSAKKDTRSQSAANKVYNPKISEQQKSTMGRASKLLGRAGAALLHQSDQAGVKSVGRSTAGVKAPESFVFEGHRATAGSYVTKKKRVAPKLKGKPKNRSARRASAWKAGGGV</sequence>
<evidence type="ECO:0000256" key="6">
    <source>
        <dbReference type="ARBA" id="ARBA00022552"/>
    </source>
</evidence>
<dbReference type="InterPro" id="IPR047189">
    <property type="entry name" value="RRM2_Nop12p-like"/>
</dbReference>
<comment type="function">
    <text evidence="1">Involved in pre-25S rRNA processing.</text>
</comment>
<feature type="region of interest" description="Disordered" evidence="10">
    <location>
        <begin position="1"/>
        <end position="245"/>
    </location>
</feature>
<keyword evidence="7 9" id="KW-0694">RNA-binding</keyword>
<dbReference type="InParanoid" id="A0A0D1XY63"/>
<dbReference type="Proteomes" id="UP000053259">
    <property type="component" value="Unassembled WGS sequence"/>
</dbReference>
<dbReference type="AlphaFoldDB" id="A0A0D1XY63"/>
<evidence type="ECO:0000313" key="13">
    <source>
        <dbReference type="Proteomes" id="UP000053259"/>
    </source>
</evidence>
<dbReference type="RefSeq" id="XP_016217625.1">
    <property type="nucleotide sequence ID" value="XM_016354613.1"/>
</dbReference>
<dbReference type="GO" id="GO:0000463">
    <property type="term" value="P:maturation of LSU-rRNA from tricistronic rRNA transcript (SSU-rRNA, 5.8S rRNA, LSU-rRNA)"/>
    <property type="evidence" value="ECO:0007669"/>
    <property type="project" value="TreeGrafter"/>
</dbReference>
<evidence type="ECO:0000313" key="12">
    <source>
        <dbReference type="EMBL" id="KIW07756.1"/>
    </source>
</evidence>
<dbReference type="STRING" id="253628.A0A0D1XY63"/>
<evidence type="ECO:0000259" key="11">
    <source>
        <dbReference type="PROSITE" id="PS50102"/>
    </source>
</evidence>
<dbReference type="GO" id="GO:0019843">
    <property type="term" value="F:rRNA binding"/>
    <property type="evidence" value="ECO:0007669"/>
    <property type="project" value="TreeGrafter"/>
</dbReference>